<evidence type="ECO:0000259" key="7">
    <source>
        <dbReference type="PROSITE" id="PS51294"/>
    </source>
</evidence>
<dbReference type="GO" id="GO:0005634">
    <property type="term" value="C:nucleus"/>
    <property type="evidence" value="ECO:0007669"/>
    <property type="project" value="UniProtKB-SubCell"/>
</dbReference>
<name>A0AA88VLQ8_9ASTE</name>
<dbReference type="Proteomes" id="UP001188597">
    <property type="component" value="Unassembled WGS sequence"/>
</dbReference>
<dbReference type="PANTHER" id="PTHR10641:SF1413">
    <property type="entry name" value="MYB-RELATED PROTEIN MYB4"/>
    <property type="match status" value="1"/>
</dbReference>
<feature type="domain" description="Myb-like" evidence="6">
    <location>
        <begin position="28"/>
        <end position="80"/>
    </location>
</feature>
<dbReference type="InterPro" id="IPR015495">
    <property type="entry name" value="Myb_TF_plants"/>
</dbReference>
<dbReference type="CDD" id="cd00167">
    <property type="entry name" value="SANT"/>
    <property type="match status" value="2"/>
</dbReference>
<feature type="compositionally biased region" description="Basic and acidic residues" evidence="5">
    <location>
        <begin position="140"/>
        <end position="159"/>
    </location>
</feature>
<feature type="domain" description="HTH myb-type" evidence="7">
    <location>
        <begin position="81"/>
        <end position="135"/>
    </location>
</feature>
<keyword evidence="4" id="KW-0539">Nucleus</keyword>
<evidence type="ECO:0000313" key="8">
    <source>
        <dbReference type="EMBL" id="KAK3010552.1"/>
    </source>
</evidence>
<evidence type="ECO:0000256" key="2">
    <source>
        <dbReference type="ARBA" id="ARBA00022737"/>
    </source>
</evidence>
<dbReference type="SUPFAM" id="SSF46689">
    <property type="entry name" value="Homeodomain-like"/>
    <property type="match status" value="1"/>
</dbReference>
<comment type="caution">
    <text evidence="8">The sequence shown here is derived from an EMBL/GenBank/DDBJ whole genome shotgun (WGS) entry which is preliminary data.</text>
</comment>
<reference evidence="8" key="1">
    <citation type="submission" date="2022-12" db="EMBL/GenBank/DDBJ databases">
        <title>Draft genome assemblies for two species of Escallonia (Escalloniales).</title>
        <authorList>
            <person name="Chanderbali A."/>
            <person name="Dervinis C."/>
            <person name="Anghel I."/>
            <person name="Soltis D."/>
            <person name="Soltis P."/>
            <person name="Zapata F."/>
        </authorList>
    </citation>
    <scope>NUCLEOTIDE SEQUENCE</scope>
    <source>
        <strain evidence="8">UCBG64.0493</strain>
        <tissue evidence="8">Leaf</tissue>
    </source>
</reference>
<keyword evidence="9" id="KW-1185">Reference proteome</keyword>
<dbReference type="EMBL" id="JAVXUP010001532">
    <property type="protein sequence ID" value="KAK3010552.1"/>
    <property type="molecule type" value="Genomic_DNA"/>
</dbReference>
<dbReference type="Pfam" id="PF00249">
    <property type="entry name" value="Myb_DNA-binding"/>
    <property type="match status" value="2"/>
</dbReference>
<evidence type="ECO:0000313" key="9">
    <source>
        <dbReference type="Proteomes" id="UP001188597"/>
    </source>
</evidence>
<dbReference type="SMART" id="SM00717">
    <property type="entry name" value="SANT"/>
    <property type="match status" value="2"/>
</dbReference>
<dbReference type="PROSITE" id="PS51294">
    <property type="entry name" value="HTH_MYB"/>
    <property type="match status" value="2"/>
</dbReference>
<dbReference type="Gene3D" id="1.10.10.60">
    <property type="entry name" value="Homeodomain-like"/>
    <property type="match status" value="2"/>
</dbReference>
<dbReference type="PANTHER" id="PTHR10641">
    <property type="entry name" value="MYB FAMILY TRANSCRIPTION FACTOR"/>
    <property type="match status" value="1"/>
</dbReference>
<comment type="subcellular location">
    <subcellularLocation>
        <location evidence="1">Nucleus</location>
    </subcellularLocation>
</comment>
<dbReference type="AlphaFoldDB" id="A0AA88VLQ8"/>
<proteinExistence type="predicted"/>
<evidence type="ECO:0000259" key="6">
    <source>
        <dbReference type="PROSITE" id="PS50090"/>
    </source>
</evidence>
<keyword evidence="2" id="KW-0677">Repeat</keyword>
<feature type="region of interest" description="Disordered" evidence="5">
    <location>
        <begin position="137"/>
        <end position="159"/>
    </location>
</feature>
<dbReference type="InterPro" id="IPR001005">
    <property type="entry name" value="SANT/Myb"/>
</dbReference>
<accession>A0AA88VLQ8</accession>
<dbReference type="InterPro" id="IPR009057">
    <property type="entry name" value="Homeodomain-like_sf"/>
</dbReference>
<evidence type="ECO:0000256" key="3">
    <source>
        <dbReference type="ARBA" id="ARBA00023125"/>
    </source>
</evidence>
<dbReference type="GO" id="GO:0003677">
    <property type="term" value="F:DNA binding"/>
    <property type="evidence" value="ECO:0007669"/>
    <property type="project" value="UniProtKB-KW"/>
</dbReference>
<gene>
    <name evidence="8" type="ORF">RJ639_011163</name>
</gene>
<feature type="domain" description="Myb-like" evidence="6">
    <location>
        <begin position="81"/>
        <end position="131"/>
    </location>
</feature>
<evidence type="ECO:0000256" key="4">
    <source>
        <dbReference type="ARBA" id="ARBA00023242"/>
    </source>
</evidence>
<protein>
    <submittedName>
        <fullName evidence="8">Uncharacterized protein</fullName>
    </submittedName>
</protein>
<evidence type="ECO:0000256" key="5">
    <source>
        <dbReference type="SAM" id="MobiDB-lite"/>
    </source>
</evidence>
<organism evidence="8 9">
    <name type="scientific">Escallonia herrerae</name>
    <dbReference type="NCBI Taxonomy" id="1293975"/>
    <lineage>
        <taxon>Eukaryota</taxon>
        <taxon>Viridiplantae</taxon>
        <taxon>Streptophyta</taxon>
        <taxon>Embryophyta</taxon>
        <taxon>Tracheophyta</taxon>
        <taxon>Spermatophyta</taxon>
        <taxon>Magnoliopsida</taxon>
        <taxon>eudicotyledons</taxon>
        <taxon>Gunneridae</taxon>
        <taxon>Pentapetalae</taxon>
        <taxon>asterids</taxon>
        <taxon>campanulids</taxon>
        <taxon>Escalloniales</taxon>
        <taxon>Escalloniaceae</taxon>
        <taxon>Escallonia</taxon>
    </lineage>
</organism>
<dbReference type="FunFam" id="1.10.10.60:FF:000001">
    <property type="entry name" value="MYB-related transcription factor"/>
    <property type="match status" value="1"/>
</dbReference>
<feature type="domain" description="HTH myb-type" evidence="7">
    <location>
        <begin position="28"/>
        <end position="80"/>
    </location>
</feature>
<sequence length="243" mass="28233">MLFRQSLVAFRKGNEKVSRMVKSPCCENMGLKKGQWTPEEDEILVSYIRRFGHENWRALPRQAGLLRCGKSCRLRWTNYLRPDIKRGNFTAEEEETISNLHQILGNRWSAIATRLPGRTDNEIKNFWHSRLKKRSIQTLAKKDTREDSHGKNKRGENRPIKEDCVNDYATNSVPENICECRTTSSTTSKSGNVKDSTHHLSRYQESVIGPLHHGNNVNVNHDMEFWYQLFTEAGESENNERIL</sequence>
<keyword evidence="3" id="KW-0238">DNA-binding</keyword>
<dbReference type="InterPro" id="IPR017930">
    <property type="entry name" value="Myb_dom"/>
</dbReference>
<evidence type="ECO:0000256" key="1">
    <source>
        <dbReference type="ARBA" id="ARBA00004123"/>
    </source>
</evidence>
<dbReference type="PROSITE" id="PS50090">
    <property type="entry name" value="MYB_LIKE"/>
    <property type="match status" value="2"/>
</dbReference>